<dbReference type="GO" id="GO:0004364">
    <property type="term" value="F:glutathione transferase activity"/>
    <property type="evidence" value="ECO:0007669"/>
    <property type="project" value="TreeGrafter"/>
</dbReference>
<dbReference type="GO" id="GO:0006749">
    <property type="term" value="P:glutathione metabolic process"/>
    <property type="evidence" value="ECO:0007669"/>
    <property type="project" value="TreeGrafter"/>
</dbReference>
<dbReference type="Proteomes" id="UP000759131">
    <property type="component" value="Unassembled WGS sequence"/>
</dbReference>
<dbReference type="InterPro" id="IPR050983">
    <property type="entry name" value="GST_Omega/HSP26"/>
</dbReference>
<keyword evidence="3" id="KW-1185">Reference proteome</keyword>
<dbReference type="PANTHER" id="PTHR43968">
    <property type="match status" value="1"/>
</dbReference>
<accession>A0A7R9QBX8</accession>
<name>A0A7R9QBX8_9ACAR</name>
<evidence type="ECO:0000313" key="3">
    <source>
        <dbReference type="Proteomes" id="UP000759131"/>
    </source>
</evidence>
<dbReference type="Gene3D" id="1.20.1050.10">
    <property type="match status" value="1"/>
</dbReference>
<dbReference type="Pfam" id="PF13410">
    <property type="entry name" value="GST_C_2"/>
    <property type="match status" value="1"/>
</dbReference>
<protein>
    <recommendedName>
        <fullName evidence="1">GST C-terminal domain-containing protein</fullName>
    </recommendedName>
</protein>
<dbReference type="InterPro" id="IPR010987">
    <property type="entry name" value="Glutathione-S-Trfase_C-like"/>
</dbReference>
<dbReference type="EMBL" id="CAJPIZ010022999">
    <property type="protein sequence ID" value="CAG2118099.1"/>
    <property type="molecule type" value="Genomic_DNA"/>
</dbReference>
<dbReference type="AlphaFoldDB" id="A0A7R9QBX8"/>
<dbReference type="EMBL" id="OC877574">
    <property type="protein sequence ID" value="CAD7640108.1"/>
    <property type="molecule type" value="Genomic_DNA"/>
</dbReference>
<evidence type="ECO:0000313" key="2">
    <source>
        <dbReference type="EMBL" id="CAD7640108.1"/>
    </source>
</evidence>
<dbReference type="SUPFAM" id="SSF47616">
    <property type="entry name" value="GST C-terminal domain-like"/>
    <property type="match status" value="1"/>
</dbReference>
<dbReference type="PANTHER" id="PTHR43968:SF6">
    <property type="entry name" value="GLUTATHIONE S-TRANSFERASE OMEGA"/>
    <property type="match status" value="1"/>
</dbReference>
<dbReference type="OrthoDB" id="6505778at2759"/>
<feature type="domain" description="GST C-terminal" evidence="1">
    <location>
        <begin position="1"/>
        <end position="127"/>
    </location>
</feature>
<gene>
    <name evidence="2" type="ORF">OSB1V03_LOCUS18051</name>
</gene>
<proteinExistence type="predicted"/>
<sequence length="141" mass="16418">MFIKTFGASYGFYFKYIYSTDNLTAVWPEITDGLKKVDTLLAKRRANNRYLSGESLPGLVDYAIWPFIERLPQIIDLAGHNSTDYLAKELPNVADYRQQLLADPTVQKVSLPYETILAFTREYKNTFYYMQSNDIYAFQRP</sequence>
<dbReference type="Gene3D" id="3.40.30.10">
    <property type="entry name" value="Glutaredoxin"/>
    <property type="match status" value="1"/>
</dbReference>
<reference evidence="2" key="1">
    <citation type="submission" date="2020-11" db="EMBL/GenBank/DDBJ databases">
        <authorList>
            <person name="Tran Van P."/>
        </authorList>
    </citation>
    <scope>NUCLEOTIDE SEQUENCE</scope>
</reference>
<organism evidence="2">
    <name type="scientific">Medioppia subpectinata</name>
    <dbReference type="NCBI Taxonomy" id="1979941"/>
    <lineage>
        <taxon>Eukaryota</taxon>
        <taxon>Metazoa</taxon>
        <taxon>Ecdysozoa</taxon>
        <taxon>Arthropoda</taxon>
        <taxon>Chelicerata</taxon>
        <taxon>Arachnida</taxon>
        <taxon>Acari</taxon>
        <taxon>Acariformes</taxon>
        <taxon>Sarcoptiformes</taxon>
        <taxon>Oribatida</taxon>
        <taxon>Brachypylina</taxon>
        <taxon>Oppioidea</taxon>
        <taxon>Oppiidae</taxon>
        <taxon>Medioppia</taxon>
    </lineage>
</organism>
<dbReference type="InterPro" id="IPR036282">
    <property type="entry name" value="Glutathione-S-Trfase_C_sf"/>
</dbReference>
<dbReference type="GO" id="GO:0045174">
    <property type="term" value="F:glutathione dehydrogenase (ascorbate) activity"/>
    <property type="evidence" value="ECO:0007669"/>
    <property type="project" value="TreeGrafter"/>
</dbReference>
<evidence type="ECO:0000259" key="1">
    <source>
        <dbReference type="PROSITE" id="PS50405"/>
    </source>
</evidence>
<dbReference type="GO" id="GO:0005737">
    <property type="term" value="C:cytoplasm"/>
    <property type="evidence" value="ECO:0007669"/>
    <property type="project" value="TreeGrafter"/>
</dbReference>
<dbReference type="PROSITE" id="PS50405">
    <property type="entry name" value="GST_CTER"/>
    <property type="match status" value="1"/>
</dbReference>